<reference evidence="3" key="1">
    <citation type="submission" date="2010-05" db="EMBL/GenBank/DDBJ databases">
        <title>The Genome Sequence of Magnaporthe poae strain ATCC 64411.</title>
        <authorList>
            <consortium name="The Broad Institute Genome Sequencing Platform"/>
            <consortium name="Broad Institute Genome Sequencing Center for Infectious Disease"/>
            <person name="Ma L.-J."/>
            <person name="Dead R."/>
            <person name="Young S."/>
            <person name="Zeng Q."/>
            <person name="Koehrsen M."/>
            <person name="Alvarado L."/>
            <person name="Berlin A."/>
            <person name="Chapman S.B."/>
            <person name="Chen Z."/>
            <person name="Freedman E."/>
            <person name="Gellesch M."/>
            <person name="Goldberg J."/>
            <person name="Griggs A."/>
            <person name="Gujja S."/>
            <person name="Heilman E.R."/>
            <person name="Heiman D."/>
            <person name="Hepburn T."/>
            <person name="Howarth C."/>
            <person name="Jen D."/>
            <person name="Larson L."/>
            <person name="Mehta T."/>
            <person name="Neiman D."/>
            <person name="Pearson M."/>
            <person name="Roberts A."/>
            <person name="Saif S."/>
            <person name="Shea T."/>
            <person name="Shenoy N."/>
            <person name="Sisk P."/>
            <person name="Stolte C."/>
            <person name="Sykes S."/>
            <person name="Walk T."/>
            <person name="White J."/>
            <person name="Yandava C."/>
            <person name="Haas B."/>
            <person name="Nusbaum C."/>
            <person name="Birren B."/>
        </authorList>
    </citation>
    <scope>NUCLEOTIDE SEQUENCE</scope>
    <source>
        <strain evidence="3">ATCC 64411</strain>
    </source>
</reference>
<dbReference type="InterPro" id="IPR029058">
    <property type="entry name" value="AB_hydrolase_fold"/>
</dbReference>
<gene>
    <name evidence="3" type="ORF">MAPG_01479</name>
</gene>
<name>A0A0C4DNT4_MAGP6</name>
<dbReference type="Gene3D" id="3.40.50.1820">
    <property type="entry name" value="alpha/beta hydrolase"/>
    <property type="match status" value="1"/>
</dbReference>
<dbReference type="EMBL" id="ADBL01000356">
    <property type="status" value="NOT_ANNOTATED_CDS"/>
    <property type="molecule type" value="Genomic_DNA"/>
</dbReference>
<feature type="domain" description="Dienelactone hydrolase" evidence="2">
    <location>
        <begin position="58"/>
        <end position="268"/>
    </location>
</feature>
<organism evidence="4 5">
    <name type="scientific">Magnaporthiopsis poae (strain ATCC 64411 / 73-15)</name>
    <name type="common">Kentucky bluegrass fungus</name>
    <name type="synonym">Magnaporthe poae</name>
    <dbReference type="NCBI Taxonomy" id="644358"/>
    <lineage>
        <taxon>Eukaryota</taxon>
        <taxon>Fungi</taxon>
        <taxon>Dikarya</taxon>
        <taxon>Ascomycota</taxon>
        <taxon>Pezizomycotina</taxon>
        <taxon>Sordariomycetes</taxon>
        <taxon>Sordariomycetidae</taxon>
        <taxon>Magnaporthales</taxon>
        <taxon>Magnaporthaceae</taxon>
        <taxon>Magnaporthiopsis</taxon>
    </lineage>
</organism>
<dbReference type="Proteomes" id="UP000011715">
    <property type="component" value="Unassembled WGS sequence"/>
</dbReference>
<dbReference type="OrthoDB" id="17560at2759"/>
<feature type="chain" id="PRO_5009385166" description="Dienelactone hydrolase domain-containing protein" evidence="1">
    <location>
        <begin position="20"/>
        <end position="270"/>
    </location>
</feature>
<dbReference type="GO" id="GO:0016787">
    <property type="term" value="F:hydrolase activity"/>
    <property type="evidence" value="ECO:0007669"/>
    <property type="project" value="InterPro"/>
</dbReference>
<reference evidence="5" key="2">
    <citation type="submission" date="2010-05" db="EMBL/GenBank/DDBJ databases">
        <title>The genome sequence of Magnaporthe poae strain ATCC 64411.</title>
        <authorList>
            <person name="Ma L.-J."/>
            <person name="Dead R."/>
            <person name="Young S."/>
            <person name="Zeng Q."/>
            <person name="Koehrsen M."/>
            <person name="Alvarado L."/>
            <person name="Berlin A."/>
            <person name="Chapman S.B."/>
            <person name="Chen Z."/>
            <person name="Freedman E."/>
            <person name="Gellesch M."/>
            <person name="Goldberg J."/>
            <person name="Griggs A."/>
            <person name="Gujja S."/>
            <person name="Heilman E.R."/>
            <person name="Heiman D."/>
            <person name="Hepburn T."/>
            <person name="Howarth C."/>
            <person name="Jen D."/>
            <person name="Larson L."/>
            <person name="Mehta T."/>
            <person name="Neiman D."/>
            <person name="Pearson M."/>
            <person name="Roberts A."/>
            <person name="Saif S."/>
            <person name="Shea T."/>
            <person name="Shenoy N."/>
            <person name="Sisk P."/>
            <person name="Stolte C."/>
            <person name="Sykes S."/>
            <person name="Walk T."/>
            <person name="White J."/>
            <person name="Yandava C."/>
            <person name="Haas B."/>
            <person name="Nusbaum C."/>
            <person name="Birren B."/>
        </authorList>
    </citation>
    <scope>NUCLEOTIDE SEQUENCE [LARGE SCALE GENOMIC DNA]</scope>
    <source>
        <strain evidence="5">ATCC 64411 / 73-15</strain>
    </source>
</reference>
<protein>
    <recommendedName>
        <fullName evidence="2">Dienelactone hydrolase domain-containing protein</fullName>
    </recommendedName>
</protein>
<reference evidence="4" key="4">
    <citation type="journal article" date="2015" name="G3 (Bethesda)">
        <title>Genome sequences of three phytopathogenic species of the Magnaporthaceae family of fungi.</title>
        <authorList>
            <person name="Okagaki L.H."/>
            <person name="Nunes C.C."/>
            <person name="Sailsbery J."/>
            <person name="Clay B."/>
            <person name="Brown D."/>
            <person name="John T."/>
            <person name="Oh Y."/>
            <person name="Young N."/>
            <person name="Fitzgerald M."/>
            <person name="Haas B.J."/>
            <person name="Zeng Q."/>
            <person name="Young S."/>
            <person name="Adiconis X."/>
            <person name="Fan L."/>
            <person name="Levin J.Z."/>
            <person name="Mitchell T.K."/>
            <person name="Okubara P.A."/>
            <person name="Farman M.L."/>
            <person name="Kohn L.M."/>
            <person name="Birren B."/>
            <person name="Ma L.-J."/>
            <person name="Dean R.A."/>
        </authorList>
    </citation>
    <scope>NUCLEOTIDE SEQUENCE</scope>
    <source>
        <strain evidence="4">ATCC 64411 / 73-15</strain>
    </source>
</reference>
<evidence type="ECO:0000313" key="4">
    <source>
        <dbReference type="EnsemblFungi" id="MAPG_01479T0"/>
    </source>
</evidence>
<evidence type="ECO:0000313" key="3">
    <source>
        <dbReference type="EMBL" id="KLU82407.1"/>
    </source>
</evidence>
<accession>A0A0C4DNT4</accession>
<dbReference type="Pfam" id="PF01738">
    <property type="entry name" value="DLH"/>
    <property type="match status" value="1"/>
</dbReference>
<reference evidence="4" key="5">
    <citation type="submission" date="2015-06" db="UniProtKB">
        <authorList>
            <consortium name="EnsemblFungi"/>
        </authorList>
    </citation>
    <scope>IDENTIFICATION</scope>
    <source>
        <strain evidence="4">ATCC 64411</strain>
    </source>
</reference>
<evidence type="ECO:0000259" key="2">
    <source>
        <dbReference type="Pfam" id="PF01738"/>
    </source>
</evidence>
<dbReference type="OMA" id="YSGTTHG"/>
<dbReference type="SUPFAM" id="SSF53474">
    <property type="entry name" value="alpha/beta-Hydrolases"/>
    <property type="match status" value="1"/>
</dbReference>
<evidence type="ECO:0000256" key="1">
    <source>
        <dbReference type="SAM" id="SignalP"/>
    </source>
</evidence>
<dbReference type="EnsemblFungi" id="MAPG_01479T0">
    <property type="protein sequence ID" value="MAPG_01479T0"/>
    <property type="gene ID" value="MAPG_01479"/>
</dbReference>
<feature type="signal peptide" evidence="1">
    <location>
        <begin position="1"/>
        <end position="19"/>
    </location>
</feature>
<proteinExistence type="predicted"/>
<dbReference type="PANTHER" id="PTHR17630:SF44">
    <property type="entry name" value="PROTEIN AIM2"/>
    <property type="match status" value="1"/>
</dbReference>
<dbReference type="STRING" id="644358.A0A0C4DNT4"/>
<dbReference type="VEuPathDB" id="FungiDB:MAPG_01479"/>
<sequence>MKLLQLASAVALLGAGVNAGAWWSYKAVADLGSTDDSIVKHEGTPVGQEIKYEGLTLYVTKPPGKKADKGVLYITDVFGIQLAQNKLLADSFARAGFVTVAPDLFDGVPAPVDLNQPGFNTTAFLAKYNTTVTDPKLATSIKYLREVLGAKAVGGTGYCFGGRYVFRLAAEGKGLDAAFAAHPSQLGDDEIVAATKPASIASAETDATFNSTRRYEAEGLLQKADIPYQVSLYSGTSHGFGVRANVSDPQQKFGKEAAFFQAVRWFNAWI</sequence>
<keyword evidence="5" id="KW-1185">Reference proteome</keyword>
<dbReference type="eggNOG" id="KOG3043">
    <property type="taxonomic scope" value="Eukaryota"/>
</dbReference>
<dbReference type="PANTHER" id="PTHR17630">
    <property type="entry name" value="DIENELACTONE HYDROLASE"/>
    <property type="match status" value="1"/>
</dbReference>
<reference evidence="3" key="3">
    <citation type="submission" date="2011-03" db="EMBL/GenBank/DDBJ databases">
        <title>Annotation of Magnaporthe poae ATCC 64411.</title>
        <authorList>
            <person name="Ma L.-J."/>
            <person name="Dead R."/>
            <person name="Young S.K."/>
            <person name="Zeng Q."/>
            <person name="Gargeya S."/>
            <person name="Fitzgerald M."/>
            <person name="Haas B."/>
            <person name="Abouelleil A."/>
            <person name="Alvarado L."/>
            <person name="Arachchi H.M."/>
            <person name="Berlin A."/>
            <person name="Brown A."/>
            <person name="Chapman S.B."/>
            <person name="Chen Z."/>
            <person name="Dunbar C."/>
            <person name="Freedman E."/>
            <person name="Gearin G."/>
            <person name="Gellesch M."/>
            <person name="Goldberg J."/>
            <person name="Griggs A."/>
            <person name="Gujja S."/>
            <person name="Heiman D."/>
            <person name="Howarth C."/>
            <person name="Larson L."/>
            <person name="Lui A."/>
            <person name="MacDonald P.J.P."/>
            <person name="Mehta T."/>
            <person name="Montmayeur A."/>
            <person name="Murphy C."/>
            <person name="Neiman D."/>
            <person name="Pearson M."/>
            <person name="Priest M."/>
            <person name="Roberts A."/>
            <person name="Saif S."/>
            <person name="Shea T."/>
            <person name="Shenoy N."/>
            <person name="Sisk P."/>
            <person name="Stolte C."/>
            <person name="Sykes S."/>
            <person name="Yandava C."/>
            <person name="Wortman J."/>
            <person name="Nusbaum C."/>
            <person name="Birren B."/>
        </authorList>
    </citation>
    <scope>NUCLEOTIDE SEQUENCE</scope>
    <source>
        <strain evidence="3">ATCC 64411</strain>
    </source>
</reference>
<keyword evidence="1" id="KW-0732">Signal</keyword>
<dbReference type="EMBL" id="GL876966">
    <property type="protein sequence ID" value="KLU82407.1"/>
    <property type="molecule type" value="Genomic_DNA"/>
</dbReference>
<evidence type="ECO:0000313" key="5">
    <source>
        <dbReference type="Proteomes" id="UP000011715"/>
    </source>
</evidence>
<dbReference type="InterPro" id="IPR002925">
    <property type="entry name" value="Dienelactn_hydro"/>
</dbReference>
<dbReference type="AlphaFoldDB" id="A0A0C4DNT4"/>